<evidence type="ECO:0008006" key="5">
    <source>
        <dbReference type="Google" id="ProtNLM"/>
    </source>
</evidence>
<evidence type="ECO:0000313" key="3">
    <source>
        <dbReference type="EMBL" id="SJK98468.1"/>
    </source>
</evidence>
<dbReference type="Proteomes" id="UP000219338">
    <property type="component" value="Unassembled WGS sequence"/>
</dbReference>
<reference evidence="4" key="1">
    <citation type="journal article" date="2017" name="Nat. Ecol. Evol.">
        <title>Genome expansion and lineage-specific genetic innovations in the forest pathogenic fungi Armillaria.</title>
        <authorList>
            <person name="Sipos G."/>
            <person name="Prasanna A.N."/>
            <person name="Walter M.C."/>
            <person name="O'Connor E."/>
            <person name="Balint B."/>
            <person name="Krizsan K."/>
            <person name="Kiss B."/>
            <person name="Hess J."/>
            <person name="Varga T."/>
            <person name="Slot J."/>
            <person name="Riley R."/>
            <person name="Boka B."/>
            <person name="Rigling D."/>
            <person name="Barry K."/>
            <person name="Lee J."/>
            <person name="Mihaltcheva S."/>
            <person name="LaButti K."/>
            <person name="Lipzen A."/>
            <person name="Waldron R."/>
            <person name="Moloney N.M."/>
            <person name="Sperisen C."/>
            <person name="Kredics L."/>
            <person name="Vagvoelgyi C."/>
            <person name="Patrignani A."/>
            <person name="Fitzpatrick D."/>
            <person name="Nagy I."/>
            <person name="Doyle S."/>
            <person name="Anderson J.B."/>
            <person name="Grigoriev I.V."/>
            <person name="Gueldener U."/>
            <person name="Muensterkoetter M."/>
            <person name="Nagy L.G."/>
        </authorList>
    </citation>
    <scope>NUCLEOTIDE SEQUENCE [LARGE SCALE GENOMIC DNA]</scope>
    <source>
        <strain evidence="4">C18/9</strain>
    </source>
</reference>
<dbReference type="EMBL" id="FUEG01000001">
    <property type="protein sequence ID" value="SJK98468.1"/>
    <property type="molecule type" value="Genomic_DNA"/>
</dbReference>
<evidence type="ECO:0000256" key="2">
    <source>
        <dbReference type="SAM" id="SignalP"/>
    </source>
</evidence>
<keyword evidence="4" id="KW-1185">Reference proteome</keyword>
<sequence>MRCVSLVVLVLSSLTVLVASTPIPEPVPVPVPVLDTPEVDAREPTPEAQPDPAGCRTARFSCF</sequence>
<accession>A0A284QPU5</accession>
<name>A0A284QPU5_ARMOS</name>
<keyword evidence="2" id="KW-0732">Signal</keyword>
<feature type="region of interest" description="Disordered" evidence="1">
    <location>
        <begin position="29"/>
        <end position="53"/>
    </location>
</feature>
<evidence type="ECO:0000313" key="4">
    <source>
        <dbReference type="Proteomes" id="UP000219338"/>
    </source>
</evidence>
<organism evidence="3 4">
    <name type="scientific">Armillaria ostoyae</name>
    <name type="common">Armillaria root rot fungus</name>
    <dbReference type="NCBI Taxonomy" id="47428"/>
    <lineage>
        <taxon>Eukaryota</taxon>
        <taxon>Fungi</taxon>
        <taxon>Dikarya</taxon>
        <taxon>Basidiomycota</taxon>
        <taxon>Agaricomycotina</taxon>
        <taxon>Agaricomycetes</taxon>
        <taxon>Agaricomycetidae</taxon>
        <taxon>Agaricales</taxon>
        <taxon>Marasmiineae</taxon>
        <taxon>Physalacriaceae</taxon>
        <taxon>Armillaria</taxon>
    </lineage>
</organism>
<feature type="signal peptide" evidence="2">
    <location>
        <begin position="1"/>
        <end position="20"/>
    </location>
</feature>
<protein>
    <recommendedName>
        <fullName evidence="5">Secreted protein</fullName>
    </recommendedName>
</protein>
<evidence type="ECO:0000256" key="1">
    <source>
        <dbReference type="SAM" id="MobiDB-lite"/>
    </source>
</evidence>
<gene>
    <name evidence="3" type="ORF">ARMOST_01736</name>
</gene>
<proteinExistence type="predicted"/>
<feature type="chain" id="PRO_5012944701" description="Secreted protein" evidence="2">
    <location>
        <begin position="21"/>
        <end position="63"/>
    </location>
</feature>
<dbReference type="AlphaFoldDB" id="A0A284QPU5"/>